<dbReference type="Proteomes" id="UP000887013">
    <property type="component" value="Unassembled WGS sequence"/>
</dbReference>
<dbReference type="AlphaFoldDB" id="A0A8X6UHR0"/>
<protein>
    <submittedName>
        <fullName evidence="1">DUF4817 domain-containing protein</fullName>
    </submittedName>
</protein>
<dbReference type="OrthoDB" id="9981685at2759"/>
<comment type="caution">
    <text evidence="1">The sequence shown here is derived from an EMBL/GenBank/DDBJ whole genome shotgun (WGS) entry which is preliminary data.</text>
</comment>
<name>A0A8X6UHR0_NEPPI</name>
<evidence type="ECO:0000313" key="1">
    <source>
        <dbReference type="EMBL" id="GFU34113.1"/>
    </source>
</evidence>
<organism evidence="1 2">
    <name type="scientific">Nephila pilipes</name>
    <name type="common">Giant wood spider</name>
    <name type="synonym">Nephila maculata</name>
    <dbReference type="NCBI Taxonomy" id="299642"/>
    <lineage>
        <taxon>Eukaryota</taxon>
        <taxon>Metazoa</taxon>
        <taxon>Ecdysozoa</taxon>
        <taxon>Arthropoda</taxon>
        <taxon>Chelicerata</taxon>
        <taxon>Arachnida</taxon>
        <taxon>Araneae</taxon>
        <taxon>Araneomorphae</taxon>
        <taxon>Entelegynae</taxon>
        <taxon>Araneoidea</taxon>
        <taxon>Nephilidae</taxon>
        <taxon>Nephila</taxon>
    </lineage>
</organism>
<gene>
    <name evidence="1" type="primary">X975_11439</name>
    <name evidence="1" type="ORF">NPIL_70601</name>
</gene>
<sequence length="95" mass="10386">MKNVKTGKGPLILAGLIKLVQRFEETGLFEDRFRSGRPSLSHTRSTCVAAEMETLESDSAAGTSSAREAGRRLGLPPSSIRNILHGVLNQYPYKL</sequence>
<proteinExistence type="predicted"/>
<reference evidence="1" key="1">
    <citation type="submission" date="2020-08" db="EMBL/GenBank/DDBJ databases">
        <title>Multicomponent nature underlies the extraordinary mechanical properties of spider dragline silk.</title>
        <authorList>
            <person name="Kono N."/>
            <person name="Nakamura H."/>
            <person name="Mori M."/>
            <person name="Yoshida Y."/>
            <person name="Ohtoshi R."/>
            <person name="Malay A.D."/>
            <person name="Moran D.A.P."/>
            <person name="Tomita M."/>
            <person name="Numata K."/>
            <person name="Arakawa K."/>
        </authorList>
    </citation>
    <scope>NUCLEOTIDE SEQUENCE</scope>
</reference>
<evidence type="ECO:0000313" key="2">
    <source>
        <dbReference type="Proteomes" id="UP000887013"/>
    </source>
</evidence>
<accession>A0A8X6UHR0</accession>
<dbReference type="EMBL" id="BMAW01034193">
    <property type="protein sequence ID" value="GFU34113.1"/>
    <property type="molecule type" value="Genomic_DNA"/>
</dbReference>
<keyword evidence="2" id="KW-1185">Reference proteome</keyword>